<reference evidence="1 2" key="1">
    <citation type="submission" date="2015-09" db="EMBL/GenBank/DDBJ databases">
        <authorList>
            <consortium name="Pathogen Informatics"/>
        </authorList>
    </citation>
    <scope>NUCLEOTIDE SEQUENCE [LARGE SCALE GENOMIC DNA]</scope>
    <source>
        <strain evidence="1 2">2789STDY5608854</strain>
    </source>
</reference>
<name>A0A174HQR2_FLAPL</name>
<dbReference type="SUPFAM" id="SSF100950">
    <property type="entry name" value="NagB/RpiA/CoA transferase-like"/>
    <property type="match status" value="1"/>
</dbReference>
<dbReference type="EC" id="2.8.3.8" evidence="1"/>
<proteinExistence type="predicted"/>
<dbReference type="EMBL" id="CYZT01000162">
    <property type="protein sequence ID" value="CUO75886.1"/>
    <property type="molecule type" value="Genomic_DNA"/>
</dbReference>
<dbReference type="Pfam" id="PF01144">
    <property type="entry name" value="CoA_trans"/>
    <property type="match status" value="1"/>
</dbReference>
<evidence type="ECO:0000313" key="2">
    <source>
        <dbReference type="Proteomes" id="UP000095746"/>
    </source>
</evidence>
<organism evidence="1 2">
    <name type="scientific">Flavonifractor plautii</name>
    <name type="common">Fusobacterium plautii</name>
    <dbReference type="NCBI Taxonomy" id="292800"/>
    <lineage>
        <taxon>Bacteria</taxon>
        <taxon>Bacillati</taxon>
        <taxon>Bacillota</taxon>
        <taxon>Clostridia</taxon>
        <taxon>Eubacteriales</taxon>
        <taxon>Oscillospiraceae</taxon>
        <taxon>Flavonifractor</taxon>
    </lineage>
</organism>
<dbReference type="SMART" id="SM00882">
    <property type="entry name" value="CoA_trans"/>
    <property type="match status" value="1"/>
</dbReference>
<dbReference type="PANTHER" id="PTHR43293:SF1">
    <property type="entry name" value="ACETATE COA-TRANSFERASE YDIF"/>
    <property type="match status" value="1"/>
</dbReference>
<gene>
    <name evidence="1" type="primary">atoD_3</name>
    <name evidence="1" type="ORF">ERS852411_02110</name>
</gene>
<protein>
    <submittedName>
        <fullName evidence="1">Acetate CoA-transferase subunit alpha</fullName>
        <ecNumber evidence="1">2.8.3.8</ecNumber>
    </submittedName>
</protein>
<dbReference type="Proteomes" id="UP000095746">
    <property type="component" value="Unassembled WGS sequence"/>
</dbReference>
<dbReference type="Gene3D" id="3.40.1080.10">
    <property type="entry name" value="Glutaconate Coenzyme A-transferase"/>
    <property type="match status" value="2"/>
</dbReference>
<sequence length="307" mass="32835">MAKILTARQAVDTYFYDGATVTFGGFANGLMHPEEIMVALEEAARSSGHPRGLRVVYASGQGDSGERGLNHLAVDGMCTTVIGGHWGLAPKLGGLAAENKLAAYNLPQGVISGLFREIAAKRPGVITHVGLDTFVDPRLEGGKMNRAAHEAGDMVKLIELEGEEKLFYPAFPIDIAVIRATYADERGNCTFEREGVYAEALAQAQAAHNSGGRVIVQVEKVVSYGCLDARLIRLPGIYVDALVVARPENHMQTFGTQYDPAFSGEIRTPLNALSPLPMGTRKIIARRAAMELTPCAVTNLGIGMPEG</sequence>
<keyword evidence="1" id="KW-0808">Transferase</keyword>
<evidence type="ECO:0000313" key="1">
    <source>
        <dbReference type="EMBL" id="CUO75886.1"/>
    </source>
</evidence>
<dbReference type="InterPro" id="IPR004165">
    <property type="entry name" value="CoA_trans_fam_I"/>
</dbReference>
<dbReference type="PANTHER" id="PTHR43293">
    <property type="entry name" value="ACETATE COA-TRANSFERASE YDIF"/>
    <property type="match status" value="1"/>
</dbReference>
<dbReference type="GO" id="GO:0008775">
    <property type="term" value="F:acetate CoA-transferase activity"/>
    <property type="evidence" value="ECO:0007669"/>
    <property type="project" value="UniProtKB-EC"/>
</dbReference>
<dbReference type="InterPro" id="IPR037171">
    <property type="entry name" value="NagB/RpiA_transferase-like"/>
</dbReference>
<accession>A0A174HQR2</accession>
<dbReference type="AlphaFoldDB" id="A0A174HQR2"/>